<keyword evidence="2" id="KW-0645">Protease</keyword>
<dbReference type="Pfam" id="PF01431">
    <property type="entry name" value="Peptidase_M13"/>
    <property type="match status" value="1"/>
</dbReference>
<organism evidence="9">
    <name type="scientific">Lichtheimia ramosa</name>
    <dbReference type="NCBI Taxonomy" id="688394"/>
    <lineage>
        <taxon>Eukaryota</taxon>
        <taxon>Fungi</taxon>
        <taxon>Fungi incertae sedis</taxon>
        <taxon>Mucoromycota</taxon>
        <taxon>Mucoromycotina</taxon>
        <taxon>Mucoromycetes</taxon>
        <taxon>Mucorales</taxon>
        <taxon>Lichtheimiaceae</taxon>
        <taxon>Lichtheimia</taxon>
    </lineage>
</organism>
<protein>
    <submittedName>
        <fullName evidence="9">Uncharacterized protein</fullName>
    </submittedName>
</protein>
<dbReference type="OrthoDB" id="6475849at2759"/>
<dbReference type="InterPro" id="IPR000718">
    <property type="entry name" value="Peptidase_M13"/>
</dbReference>
<dbReference type="InterPro" id="IPR008753">
    <property type="entry name" value="Peptidase_M13_N"/>
</dbReference>
<keyword evidence="6" id="KW-0482">Metalloprotease</keyword>
<evidence type="ECO:0000256" key="1">
    <source>
        <dbReference type="ARBA" id="ARBA00001947"/>
    </source>
</evidence>
<evidence type="ECO:0000256" key="3">
    <source>
        <dbReference type="ARBA" id="ARBA00022723"/>
    </source>
</evidence>
<dbReference type="PANTHER" id="PTHR11733:SF232">
    <property type="entry name" value="NEPRILYSIN METALLOPEPTIDASE FAMILY"/>
    <property type="match status" value="1"/>
</dbReference>
<reference evidence="9" key="1">
    <citation type="journal article" date="2014" name="Genome Announc.">
        <title>De novo whole-genome sequence and genome annotation of Lichtheimia ramosa.</title>
        <authorList>
            <person name="Linde J."/>
            <person name="Schwartze V."/>
            <person name="Binder U."/>
            <person name="Lass-Florl C."/>
            <person name="Voigt K."/>
            <person name="Horn F."/>
        </authorList>
    </citation>
    <scope>NUCLEOTIDE SEQUENCE</scope>
    <source>
        <strain evidence="9">JMRC FSU:6197</strain>
    </source>
</reference>
<evidence type="ECO:0000256" key="2">
    <source>
        <dbReference type="ARBA" id="ARBA00022670"/>
    </source>
</evidence>
<dbReference type="AlphaFoldDB" id="A0A077WZC0"/>
<name>A0A077WZC0_9FUNG</name>
<feature type="domain" description="Peptidase M13 C-terminal" evidence="7">
    <location>
        <begin position="519"/>
        <end position="732"/>
    </location>
</feature>
<proteinExistence type="predicted"/>
<dbReference type="GO" id="GO:0046872">
    <property type="term" value="F:metal ion binding"/>
    <property type="evidence" value="ECO:0007669"/>
    <property type="project" value="UniProtKB-KW"/>
</dbReference>
<evidence type="ECO:0000256" key="4">
    <source>
        <dbReference type="ARBA" id="ARBA00022801"/>
    </source>
</evidence>
<keyword evidence="4" id="KW-0378">Hydrolase</keyword>
<dbReference type="EMBL" id="LK023368">
    <property type="protein sequence ID" value="CDS12951.1"/>
    <property type="molecule type" value="Genomic_DNA"/>
</dbReference>
<accession>A0A077WZC0</accession>
<keyword evidence="5" id="KW-0862">Zinc</keyword>
<dbReference type="Gene3D" id="1.10.1380.10">
    <property type="entry name" value="Neutral endopeptidase , domain2"/>
    <property type="match status" value="1"/>
</dbReference>
<evidence type="ECO:0000256" key="6">
    <source>
        <dbReference type="ARBA" id="ARBA00023049"/>
    </source>
</evidence>
<dbReference type="InterPro" id="IPR018497">
    <property type="entry name" value="Peptidase_M13_C"/>
</dbReference>
<dbReference type="SUPFAM" id="SSF55486">
    <property type="entry name" value="Metalloproteases ('zincins'), catalytic domain"/>
    <property type="match status" value="1"/>
</dbReference>
<feature type="domain" description="Peptidase M13 N-terminal" evidence="8">
    <location>
        <begin position="3"/>
        <end position="452"/>
    </location>
</feature>
<dbReference type="GO" id="GO:0004222">
    <property type="term" value="F:metalloendopeptidase activity"/>
    <property type="evidence" value="ECO:0007669"/>
    <property type="project" value="InterPro"/>
</dbReference>
<dbReference type="PROSITE" id="PS51885">
    <property type="entry name" value="NEPRILYSIN"/>
    <property type="match status" value="1"/>
</dbReference>
<dbReference type="GO" id="GO:0005886">
    <property type="term" value="C:plasma membrane"/>
    <property type="evidence" value="ECO:0007669"/>
    <property type="project" value="TreeGrafter"/>
</dbReference>
<gene>
    <name evidence="9" type="ORF">LRAMOSA05135</name>
</gene>
<sequence>MDPCDDFYQYACKYLNMIKMQCGNWIKHASISEDRVERSTFGDVNQQNSLIIQDILEKSYEDLLQQDMTAGQFTPTTADRELDKTMFDTMQHFYHSCMDTDTLDKLGPSPIYNQLSKLAKIESETSTMRFLVQDHDDPFVSSLSSRKKFLTALTIQAAEEGISPLITFDAVPNDASPKEYAIVISQPGLTLGSKRYYTQSERLATYQQGLVDFVTRVLSPDQQIWIDKAHQVDLQLHEDTKQTRAMVQHAVDVETEIASMTMEPDDLIHPIKRHNPMTLEELTTHYPIIDWQQYLRHFIPEDVEVPEKVVVHAPSYLERLTAWVTKDNQVSDQALKDYFLLHLMFRWIAALDTETQKLLQKVYGQVKTGNTNLQSRERICVARTNIGFGHLVGRYFVMKAFGGDDKRAHFDNLVTNIHNTWIQSVSTLEWLDESTRQEALDKLGTLRHFLGYNTVSPDIRSPSSLSDCYHELHEAIHNSDDFYANELAISRFMSGKRWIKVGKPADQNDWRIVYPHVGNAFQIRPLNAIVIPAGILQHPVYDTNALASINYGTIGVLIGHELTHAFDDTGRLFDSHGQLRQWWTNNTAKMFDEKAKCFIEQYSQFKVIGSNYEEAHVNGKLTLCENVADNGGLAAAYKSLQKLWADDTLTKNELDGYVKLPHSELTPEQLFFFGAARTWCTKSRPQYALHRAYTDPHAPPEVRVNAVMQNFPPFAEAFQCPVGSPMNPEKKCIIW</sequence>
<dbReference type="Gene3D" id="3.40.390.10">
    <property type="entry name" value="Collagenase (Catalytic Domain)"/>
    <property type="match status" value="1"/>
</dbReference>
<dbReference type="PANTHER" id="PTHR11733">
    <property type="entry name" value="ZINC METALLOPROTEASE FAMILY M13 NEPRILYSIN-RELATED"/>
    <property type="match status" value="1"/>
</dbReference>
<evidence type="ECO:0000259" key="7">
    <source>
        <dbReference type="Pfam" id="PF01431"/>
    </source>
</evidence>
<keyword evidence="3" id="KW-0479">Metal-binding</keyword>
<evidence type="ECO:0000313" key="9">
    <source>
        <dbReference type="EMBL" id="CDS12951.1"/>
    </source>
</evidence>
<comment type="cofactor">
    <cofactor evidence="1">
        <name>Zn(2+)</name>
        <dbReference type="ChEBI" id="CHEBI:29105"/>
    </cofactor>
</comment>
<dbReference type="PRINTS" id="PR00786">
    <property type="entry name" value="NEPRILYSIN"/>
</dbReference>
<evidence type="ECO:0000259" key="8">
    <source>
        <dbReference type="Pfam" id="PF05649"/>
    </source>
</evidence>
<dbReference type="InterPro" id="IPR024079">
    <property type="entry name" value="MetalloPept_cat_dom_sf"/>
</dbReference>
<dbReference type="Pfam" id="PF05649">
    <property type="entry name" value="Peptidase_M13_N"/>
    <property type="match status" value="1"/>
</dbReference>
<dbReference type="InterPro" id="IPR042089">
    <property type="entry name" value="Peptidase_M13_dom_2"/>
</dbReference>
<dbReference type="GO" id="GO:0016485">
    <property type="term" value="P:protein processing"/>
    <property type="evidence" value="ECO:0007669"/>
    <property type="project" value="TreeGrafter"/>
</dbReference>
<evidence type="ECO:0000256" key="5">
    <source>
        <dbReference type="ARBA" id="ARBA00022833"/>
    </source>
</evidence>
<dbReference type="CDD" id="cd08662">
    <property type="entry name" value="M13"/>
    <property type="match status" value="1"/>
</dbReference>